<dbReference type="SMART" id="SM01038">
    <property type="entry name" value="Bgal_small_N"/>
    <property type="match status" value="1"/>
</dbReference>
<dbReference type="Gene3D" id="2.60.40.10">
    <property type="entry name" value="Immunoglobulins"/>
    <property type="match status" value="2"/>
</dbReference>
<comment type="catalytic activity">
    <reaction evidence="1 10">
        <text>Hydrolysis of terminal non-reducing beta-D-galactose residues in beta-D-galactosides.</text>
        <dbReference type="EC" id="3.2.1.23"/>
    </reaction>
</comment>
<dbReference type="SUPFAM" id="SSF51445">
    <property type="entry name" value="(Trans)glycosidases"/>
    <property type="match status" value="1"/>
</dbReference>
<evidence type="ECO:0000259" key="11">
    <source>
        <dbReference type="SMART" id="SM01038"/>
    </source>
</evidence>
<dbReference type="Pfam" id="PF02836">
    <property type="entry name" value="Glyco_hydro_2_C"/>
    <property type="match status" value="1"/>
</dbReference>
<feature type="domain" description="Beta galactosidase small chain/" evidence="11">
    <location>
        <begin position="728"/>
        <end position="997"/>
    </location>
</feature>
<dbReference type="SUPFAM" id="SSF49303">
    <property type="entry name" value="beta-Galactosidase/glucuronidase domain"/>
    <property type="match status" value="2"/>
</dbReference>
<keyword evidence="6 10" id="KW-0378">Hydrolase</keyword>
<dbReference type="PRINTS" id="PR00132">
    <property type="entry name" value="GLHYDRLASE2"/>
</dbReference>
<dbReference type="GO" id="GO:0005990">
    <property type="term" value="P:lactose catabolic process"/>
    <property type="evidence" value="ECO:0007669"/>
    <property type="project" value="TreeGrafter"/>
</dbReference>
<comment type="cofactor">
    <cofactor evidence="2">
        <name>Ca(2+)</name>
        <dbReference type="ChEBI" id="CHEBI:29108"/>
    </cofactor>
</comment>
<dbReference type="InterPro" id="IPR036156">
    <property type="entry name" value="Beta-gal/glucu_dom_sf"/>
</dbReference>
<dbReference type="EC" id="3.2.1.23" evidence="5 10"/>
<dbReference type="GO" id="GO:0009341">
    <property type="term" value="C:beta-galactosidase complex"/>
    <property type="evidence" value="ECO:0007669"/>
    <property type="project" value="InterPro"/>
</dbReference>
<dbReference type="InterPro" id="IPR011013">
    <property type="entry name" value="Gal_mutarotase_sf_dom"/>
</dbReference>
<dbReference type="EMBL" id="WXYO01000005">
    <property type="protein sequence ID" value="NAS12402.1"/>
    <property type="molecule type" value="Genomic_DNA"/>
</dbReference>
<protein>
    <recommendedName>
        <fullName evidence="5 10">Beta-galactosidase</fullName>
        <ecNumber evidence="5 10">3.2.1.23</ecNumber>
    </recommendedName>
    <alternativeName>
        <fullName evidence="9 10">Lactase</fullName>
    </alternativeName>
</protein>
<dbReference type="InterPro" id="IPR032312">
    <property type="entry name" value="LacZ_4"/>
</dbReference>
<dbReference type="InterPro" id="IPR013783">
    <property type="entry name" value="Ig-like_fold"/>
</dbReference>
<dbReference type="InterPro" id="IPR050347">
    <property type="entry name" value="Bact_Beta-galactosidase"/>
</dbReference>
<dbReference type="InterPro" id="IPR006103">
    <property type="entry name" value="Glyco_hydro_2_cat"/>
</dbReference>
<gene>
    <name evidence="12" type="ORF">GTQ38_10350</name>
</gene>
<comment type="subunit">
    <text evidence="4">Monomer.</text>
</comment>
<dbReference type="PROSITE" id="PS00719">
    <property type="entry name" value="GLYCOSYL_HYDROL_F2_1"/>
    <property type="match status" value="1"/>
</dbReference>
<dbReference type="Pfam" id="PF16353">
    <property type="entry name" value="LacZ_4"/>
    <property type="match status" value="1"/>
</dbReference>
<dbReference type="GO" id="GO:0030246">
    <property type="term" value="F:carbohydrate binding"/>
    <property type="evidence" value="ECO:0007669"/>
    <property type="project" value="InterPro"/>
</dbReference>
<dbReference type="InterPro" id="IPR006102">
    <property type="entry name" value="Ig-like_GH2"/>
</dbReference>
<dbReference type="SUPFAM" id="SSF74650">
    <property type="entry name" value="Galactose mutarotase-like"/>
    <property type="match status" value="1"/>
</dbReference>
<name>A0A6L9ECN4_9FLAO</name>
<reference evidence="12 13" key="1">
    <citation type="submission" date="2020-01" db="EMBL/GenBank/DDBJ databases">
        <title>Bacteria diversity of Porities sp.</title>
        <authorList>
            <person name="Wang G."/>
        </authorList>
    </citation>
    <scope>NUCLEOTIDE SEQUENCE [LARGE SCALE GENOMIC DNA]</scope>
    <source>
        <strain evidence="12 13">R33</strain>
    </source>
</reference>
<dbReference type="PANTHER" id="PTHR46323">
    <property type="entry name" value="BETA-GALACTOSIDASE"/>
    <property type="match status" value="1"/>
</dbReference>
<dbReference type="GO" id="GO:0004565">
    <property type="term" value="F:beta-galactosidase activity"/>
    <property type="evidence" value="ECO:0007669"/>
    <property type="project" value="UniProtKB-EC"/>
</dbReference>
<comment type="caution">
    <text evidence="12">The sequence shown here is derived from an EMBL/GenBank/DDBJ whole genome shotgun (WGS) entry which is preliminary data.</text>
</comment>
<evidence type="ECO:0000256" key="2">
    <source>
        <dbReference type="ARBA" id="ARBA00001913"/>
    </source>
</evidence>
<dbReference type="FunFam" id="3.20.20.80:FF:000121">
    <property type="entry name" value="Beta-galactosidase"/>
    <property type="match status" value="1"/>
</dbReference>
<dbReference type="SUPFAM" id="SSF49785">
    <property type="entry name" value="Galactose-binding domain-like"/>
    <property type="match status" value="1"/>
</dbReference>
<keyword evidence="7" id="KW-0106">Calcium</keyword>
<dbReference type="AlphaFoldDB" id="A0A6L9ECN4"/>
<evidence type="ECO:0000313" key="13">
    <source>
        <dbReference type="Proteomes" id="UP000475249"/>
    </source>
</evidence>
<evidence type="ECO:0000256" key="5">
    <source>
        <dbReference type="ARBA" id="ARBA00012756"/>
    </source>
</evidence>
<evidence type="ECO:0000256" key="4">
    <source>
        <dbReference type="ARBA" id="ARBA00011245"/>
    </source>
</evidence>
<dbReference type="InterPro" id="IPR014718">
    <property type="entry name" value="GH-type_carb-bd"/>
</dbReference>
<proteinExistence type="inferred from homology"/>
<evidence type="ECO:0000256" key="6">
    <source>
        <dbReference type="ARBA" id="ARBA00022801"/>
    </source>
</evidence>
<dbReference type="Proteomes" id="UP000475249">
    <property type="component" value="Unassembled WGS sequence"/>
</dbReference>
<evidence type="ECO:0000256" key="1">
    <source>
        <dbReference type="ARBA" id="ARBA00001412"/>
    </source>
</evidence>
<evidence type="ECO:0000256" key="9">
    <source>
        <dbReference type="ARBA" id="ARBA00032230"/>
    </source>
</evidence>
<keyword evidence="13" id="KW-1185">Reference proteome</keyword>
<dbReference type="Pfam" id="PF02837">
    <property type="entry name" value="Glyco_hydro_2_N"/>
    <property type="match status" value="1"/>
</dbReference>
<dbReference type="InterPro" id="IPR006101">
    <property type="entry name" value="Glyco_hydro_2"/>
</dbReference>
<accession>A0A6L9ECN4</accession>
<dbReference type="RefSeq" id="WP_161435450.1">
    <property type="nucleotide sequence ID" value="NZ_WXYO01000005.1"/>
</dbReference>
<evidence type="ECO:0000256" key="3">
    <source>
        <dbReference type="ARBA" id="ARBA00007401"/>
    </source>
</evidence>
<dbReference type="InterPro" id="IPR004199">
    <property type="entry name" value="B-gal_small/dom_5"/>
</dbReference>
<dbReference type="Gene3D" id="2.70.98.10">
    <property type="match status" value="1"/>
</dbReference>
<keyword evidence="8 10" id="KW-0326">Glycosidase</keyword>
<evidence type="ECO:0000256" key="10">
    <source>
        <dbReference type="RuleBase" id="RU361154"/>
    </source>
</evidence>
<dbReference type="InterPro" id="IPR008979">
    <property type="entry name" value="Galactose-bd-like_sf"/>
</dbReference>
<dbReference type="Gene3D" id="3.20.20.80">
    <property type="entry name" value="Glycosidases"/>
    <property type="match status" value="1"/>
</dbReference>
<comment type="similarity">
    <text evidence="3 10">Belongs to the glycosyl hydrolase 2 family.</text>
</comment>
<dbReference type="InterPro" id="IPR023230">
    <property type="entry name" value="Glyco_hydro_2_CS"/>
</dbReference>
<dbReference type="InterPro" id="IPR017853">
    <property type="entry name" value="GH"/>
</dbReference>
<dbReference type="PANTHER" id="PTHR46323:SF2">
    <property type="entry name" value="BETA-GALACTOSIDASE"/>
    <property type="match status" value="1"/>
</dbReference>
<sequence>MKKPSQLPQPSYDWLCDPGVFSLGQEPATAFRRSPFRAEHKLMLNGTWDFIWAENKEALPKGFSNPGFDTQGWGNIKVPGNWELQGYGTPIYVNQRYPFEKNPPFVPEKNPSGIYKKKVNIPSNWDQKNIFLVVEAIKSASYFWINGYFIGYNQDSKTEVVFDITEYYGQEIEITIQLFRWSDGSYLECQDFWRLSGIERAVYLEARNPLHILDHSIEASLVNGHKDGRLSFQTNLRNTSSTKTEGILTLQLMDREGKLVISSDLSFSVTSGENLQLNTTLEVPDAQPWSAEIPYLYSLSAELKLEGDIQDQISAQIGFRNISIIGNQLCLNGMPLTLRGVNRHEHDQEHGHVITKESMIADILLMKRHNINAVRNCHYPNAPEWYELCDQYGLYVVDEANIESHGMGFEEESLAKDPAWQNAHLDRIERMYQRSKNHCSVIIWSLGNEAGNGINFERGYQWLKAQDKSRPVQYEQAFEEANTDIVCPMYPSVKAVEDYAQNRGDRPFIMCEYSHAMGNSNGNLKEYWELIEKYDCLQGGFIWDWMDQGILKEEHNQKYWAFGGGFGPEDTPSDGNFCINGLLWPDRTPKPALYEVKEFYAPVRIKLLDQNSGLLSIQNEWLYTSLQAFSLYWSVVNEIGTAQKGKIPLDLAGNSDAAFKIPYNISSLDTSKEHYLNLDIIADKPLAWANKGHVLAATQFQLTQGLESKLSEQKKSGGQLNEEDKEFRFKSNGVEFWVDKESGLITSILKDKEELLSGPIRPLFWRAPTDNDFGWDMPEKCQYWKEASTHFKLNSLLAEQNEISCVFDLGDGKAECILTYLFAAENNIEIRLELKVHADLPLLPRMGLYTILKESFANLKWFGRGPFENYPDRKSAARMGVHSDETSKQYVPYISPQENGARQDCRWLKLTGREDTLTAKITASEPFSFSALEYSPWQLNRSERDKGNASQLEKAGGVHLCIDHLHMGLGGIDSWLSKPLEKYLIKPDNFKCSIFIEL</sequence>
<organism evidence="12 13">
    <name type="scientific">Poritiphilus flavus</name>
    <dbReference type="NCBI Taxonomy" id="2697053"/>
    <lineage>
        <taxon>Bacteria</taxon>
        <taxon>Pseudomonadati</taxon>
        <taxon>Bacteroidota</taxon>
        <taxon>Flavobacteriia</taxon>
        <taxon>Flavobacteriales</taxon>
        <taxon>Flavobacteriaceae</taxon>
        <taxon>Poritiphilus</taxon>
    </lineage>
</organism>
<dbReference type="Pfam" id="PF00703">
    <property type="entry name" value="Glyco_hydro_2"/>
    <property type="match status" value="1"/>
</dbReference>
<dbReference type="InterPro" id="IPR006104">
    <property type="entry name" value="Glyco_hydro_2_N"/>
</dbReference>
<evidence type="ECO:0000313" key="12">
    <source>
        <dbReference type="EMBL" id="NAS12402.1"/>
    </source>
</evidence>
<dbReference type="Pfam" id="PF02929">
    <property type="entry name" value="Bgal_small_N"/>
    <property type="match status" value="1"/>
</dbReference>
<evidence type="ECO:0000256" key="7">
    <source>
        <dbReference type="ARBA" id="ARBA00022837"/>
    </source>
</evidence>
<evidence type="ECO:0000256" key="8">
    <source>
        <dbReference type="ARBA" id="ARBA00023295"/>
    </source>
</evidence>
<dbReference type="Gene3D" id="2.60.120.260">
    <property type="entry name" value="Galactose-binding domain-like"/>
    <property type="match status" value="1"/>
</dbReference>